<keyword evidence="4" id="KW-1185">Reference proteome</keyword>
<evidence type="ECO:0008006" key="5">
    <source>
        <dbReference type="Google" id="ProtNLM"/>
    </source>
</evidence>
<name>A0A317F6Z4_9PROT</name>
<dbReference type="EMBL" id="QGNA01000005">
    <property type="protein sequence ID" value="PWS34981.1"/>
    <property type="molecule type" value="Genomic_DNA"/>
</dbReference>
<dbReference type="AlphaFoldDB" id="A0A317F6Z4"/>
<proteinExistence type="predicted"/>
<feature type="signal peptide" evidence="2">
    <location>
        <begin position="1"/>
        <end position="22"/>
    </location>
</feature>
<dbReference type="RefSeq" id="WP_109872624.1">
    <property type="nucleotide sequence ID" value="NZ_QGNA01000005.1"/>
</dbReference>
<evidence type="ECO:0000256" key="1">
    <source>
        <dbReference type="SAM" id="Phobius"/>
    </source>
</evidence>
<reference evidence="4" key="1">
    <citation type="submission" date="2018-05" db="EMBL/GenBank/DDBJ databases">
        <authorList>
            <person name="Du Z."/>
            <person name="Wang X."/>
        </authorList>
    </citation>
    <scope>NUCLEOTIDE SEQUENCE [LARGE SCALE GENOMIC DNA]</scope>
    <source>
        <strain evidence="4">CQN31</strain>
    </source>
</reference>
<evidence type="ECO:0000313" key="3">
    <source>
        <dbReference type="EMBL" id="PWS34981.1"/>
    </source>
</evidence>
<protein>
    <recommendedName>
        <fullName evidence="5">PEP-CTERM protein-sorting domain-containing protein</fullName>
    </recommendedName>
</protein>
<keyword evidence="2" id="KW-0732">Signal</keyword>
<gene>
    <name evidence="3" type="ORF">DFH01_21855</name>
</gene>
<feature type="chain" id="PRO_5016322699" description="PEP-CTERM protein-sorting domain-containing protein" evidence="2">
    <location>
        <begin position="23"/>
        <end position="228"/>
    </location>
</feature>
<comment type="caution">
    <text evidence="3">The sequence shown here is derived from an EMBL/GenBank/DDBJ whole genome shotgun (WGS) entry which is preliminary data.</text>
</comment>
<evidence type="ECO:0000256" key="2">
    <source>
        <dbReference type="SAM" id="SignalP"/>
    </source>
</evidence>
<dbReference type="Proteomes" id="UP000245765">
    <property type="component" value="Unassembled WGS sequence"/>
</dbReference>
<keyword evidence="1" id="KW-1133">Transmembrane helix</keyword>
<accession>A0A317F6Z4</accession>
<sequence length="228" mass="23590">MSRSGPLLLAAAILMGPVATSASPVPFVPLPYDMPNGDGVASGGTFNYWDALYNGAGNTMQDGAPLSGGWGKLTDGVAATTPWFADADLGGTGLYVGWRRGFTTDPTLTFLFPVPVCLCVRLTIDSVTIWLDNTGVGGVGAPLAILLDGLPLPFAPPAPGTVGPVAFGGLGLRGPFHDLQFVQDPALPWTMVSEIQWTGFLTYIPAPGAVLLFGPALAFLGAFRRRAG</sequence>
<evidence type="ECO:0000313" key="4">
    <source>
        <dbReference type="Proteomes" id="UP000245765"/>
    </source>
</evidence>
<organism evidence="3 4">
    <name type="scientific">Falsiroseomonas bella</name>
    <dbReference type="NCBI Taxonomy" id="2184016"/>
    <lineage>
        <taxon>Bacteria</taxon>
        <taxon>Pseudomonadati</taxon>
        <taxon>Pseudomonadota</taxon>
        <taxon>Alphaproteobacteria</taxon>
        <taxon>Acetobacterales</taxon>
        <taxon>Roseomonadaceae</taxon>
        <taxon>Falsiroseomonas</taxon>
    </lineage>
</organism>
<feature type="transmembrane region" description="Helical" evidence="1">
    <location>
        <begin position="200"/>
        <end position="223"/>
    </location>
</feature>
<dbReference type="OrthoDB" id="7595670at2"/>
<keyword evidence="1" id="KW-0812">Transmembrane</keyword>
<dbReference type="Gene3D" id="2.60.120.1190">
    <property type="match status" value="1"/>
</dbReference>
<keyword evidence="1" id="KW-0472">Membrane</keyword>